<evidence type="ECO:0000313" key="2">
    <source>
        <dbReference type="EMBL" id="ACT93075.1"/>
    </source>
</evidence>
<reference evidence="2 3" key="1">
    <citation type="journal article" date="2009" name="Stand. Genomic Sci.">
        <title>Complete genome sequence of Dyadobacter fermentans type strain (NS114).</title>
        <authorList>
            <person name="Lang E."/>
            <person name="Lapidus A."/>
            <person name="Chertkov O."/>
            <person name="Brettin T."/>
            <person name="Detter J.C."/>
            <person name="Han C."/>
            <person name="Copeland A."/>
            <person name="Glavina Del Rio T."/>
            <person name="Nolan M."/>
            <person name="Chen F."/>
            <person name="Lucas S."/>
            <person name="Tice H."/>
            <person name="Cheng J.F."/>
            <person name="Land M."/>
            <person name="Hauser L."/>
            <person name="Chang Y.J."/>
            <person name="Jeffries C.D."/>
            <person name="Kopitz M."/>
            <person name="Bruce D."/>
            <person name="Goodwin L."/>
            <person name="Pitluck S."/>
            <person name="Ovchinnikova G."/>
            <person name="Pati A."/>
            <person name="Ivanova N."/>
            <person name="Mavrommatis K."/>
            <person name="Chen A."/>
            <person name="Palaniappan K."/>
            <person name="Chain P."/>
            <person name="Bristow J."/>
            <person name="Eisen J.A."/>
            <person name="Markowitz V."/>
            <person name="Hugenholtz P."/>
            <person name="Goker M."/>
            <person name="Rohde M."/>
            <person name="Kyrpides N.C."/>
            <person name="Klenk H.P."/>
        </authorList>
    </citation>
    <scope>NUCLEOTIDE SEQUENCE [LARGE SCALE GENOMIC DNA]</scope>
    <source>
        <strain evidence="3">ATCC 700827 / DSM 18053 / CIP 107007 / KCTC 52180 / NS114</strain>
    </source>
</reference>
<evidence type="ECO:0000313" key="3">
    <source>
        <dbReference type="Proteomes" id="UP000002011"/>
    </source>
</evidence>
<gene>
    <name evidence="2" type="ordered locus">Dfer_1838</name>
</gene>
<evidence type="ECO:0000259" key="1">
    <source>
        <dbReference type="Pfam" id="PF25271"/>
    </source>
</evidence>
<sequence length="153" mass="17115">MYSAQNRETIALRTEPLEVWGAGADADIPLTREGIDKLAQSYADTLIGRTGRIYLALENIRGTRDATILKVYVHTTELAEWQVEHLADSISLFGLRRASSAEGLTSFLDITSIINNLSATGPFHQMRVHIQPERVLPETTDIVIESIRIFLEH</sequence>
<dbReference type="EMBL" id="CP001619">
    <property type="protein sequence ID" value="ACT93075.1"/>
    <property type="molecule type" value="Genomic_DNA"/>
</dbReference>
<keyword evidence="3" id="KW-1185">Reference proteome</keyword>
<dbReference type="InterPro" id="IPR057190">
    <property type="entry name" value="DUF7868"/>
</dbReference>
<proteinExistence type="predicted"/>
<dbReference type="OrthoDB" id="982018at2"/>
<organism evidence="2 3">
    <name type="scientific">Dyadobacter fermentans (strain ATCC 700827 / DSM 18053 / CIP 107007 / KCTC 52180 / NS114)</name>
    <dbReference type="NCBI Taxonomy" id="471854"/>
    <lineage>
        <taxon>Bacteria</taxon>
        <taxon>Pseudomonadati</taxon>
        <taxon>Bacteroidota</taxon>
        <taxon>Cytophagia</taxon>
        <taxon>Cytophagales</taxon>
        <taxon>Spirosomataceae</taxon>
        <taxon>Dyadobacter</taxon>
    </lineage>
</organism>
<dbReference type="AlphaFoldDB" id="C6VUT8"/>
<name>C6VUT8_DYAFD</name>
<accession>C6VUT8</accession>
<dbReference type="Proteomes" id="UP000002011">
    <property type="component" value="Chromosome"/>
</dbReference>
<protein>
    <recommendedName>
        <fullName evidence="1">DUF7868 domain-containing protein</fullName>
    </recommendedName>
</protein>
<dbReference type="HOGENOM" id="CLU_1710376_0_0_10"/>
<feature type="domain" description="DUF7868" evidence="1">
    <location>
        <begin position="8"/>
        <end position="150"/>
    </location>
</feature>
<dbReference type="KEGG" id="dfe:Dfer_1838"/>
<dbReference type="STRING" id="471854.Dfer_1838"/>
<dbReference type="RefSeq" id="WP_015811329.1">
    <property type="nucleotide sequence ID" value="NC_013037.1"/>
</dbReference>
<dbReference type="Pfam" id="PF25271">
    <property type="entry name" value="DUF7868"/>
    <property type="match status" value="1"/>
</dbReference>